<dbReference type="InterPro" id="IPR015330">
    <property type="entry name" value="DNA_primase/pol_bifunc_N"/>
</dbReference>
<keyword evidence="4" id="KW-1185">Reference proteome</keyword>
<proteinExistence type="predicted"/>
<dbReference type="CDD" id="cd04859">
    <property type="entry name" value="Prim_Pol"/>
    <property type="match status" value="1"/>
</dbReference>
<dbReference type="PANTHER" id="PTHR35372:SF2">
    <property type="entry name" value="SF3 HELICASE DOMAIN-CONTAINING PROTEIN"/>
    <property type="match status" value="1"/>
</dbReference>
<feature type="domain" description="DNA primase/polymerase bifunctional N-terminal" evidence="2">
    <location>
        <begin position="106"/>
        <end position="285"/>
    </location>
</feature>
<dbReference type="GO" id="GO:0016787">
    <property type="term" value="F:hydrolase activity"/>
    <property type="evidence" value="ECO:0007669"/>
    <property type="project" value="UniProtKB-KW"/>
</dbReference>
<dbReference type="AlphaFoldDB" id="A0A1Y1IFW8"/>
<dbReference type="Gene3D" id="3.40.960.10">
    <property type="entry name" value="VSR Endonuclease"/>
    <property type="match status" value="1"/>
</dbReference>
<dbReference type="Proteomes" id="UP000054558">
    <property type="component" value="Unassembled WGS sequence"/>
</dbReference>
<evidence type="ECO:0000313" key="3">
    <source>
        <dbReference type="EMBL" id="GAQ89735.1"/>
    </source>
</evidence>
<evidence type="ECO:0000313" key="4">
    <source>
        <dbReference type="Proteomes" id="UP000054558"/>
    </source>
</evidence>
<name>A0A1Y1IFW8_KLENI</name>
<protein>
    <recommendedName>
        <fullName evidence="2">DNA primase/polymerase bifunctional N-terminal domain-containing protein</fullName>
    </recommendedName>
</protein>
<evidence type="ECO:0000259" key="2">
    <source>
        <dbReference type="SMART" id="SM00943"/>
    </source>
</evidence>
<dbReference type="OrthoDB" id="10673758at2759"/>
<dbReference type="Pfam" id="PF09250">
    <property type="entry name" value="Prim-Pol"/>
    <property type="match status" value="1"/>
</dbReference>
<dbReference type="EMBL" id="DF237505">
    <property type="protein sequence ID" value="GAQ89735.1"/>
    <property type="molecule type" value="Genomic_DNA"/>
</dbReference>
<reference evidence="3 4" key="1">
    <citation type="journal article" date="2014" name="Nat. Commun.">
        <title>Klebsormidium flaccidum genome reveals primary factors for plant terrestrial adaptation.</title>
        <authorList>
            <person name="Hori K."/>
            <person name="Maruyama F."/>
            <person name="Fujisawa T."/>
            <person name="Togashi T."/>
            <person name="Yamamoto N."/>
            <person name="Seo M."/>
            <person name="Sato S."/>
            <person name="Yamada T."/>
            <person name="Mori H."/>
            <person name="Tajima N."/>
            <person name="Moriyama T."/>
            <person name="Ikeuchi M."/>
            <person name="Watanabe M."/>
            <person name="Wada H."/>
            <person name="Kobayashi K."/>
            <person name="Saito M."/>
            <person name="Masuda T."/>
            <person name="Sasaki-Sekimoto Y."/>
            <person name="Mashiguchi K."/>
            <person name="Awai K."/>
            <person name="Shimojima M."/>
            <person name="Masuda S."/>
            <person name="Iwai M."/>
            <person name="Nobusawa T."/>
            <person name="Narise T."/>
            <person name="Kondo S."/>
            <person name="Saito H."/>
            <person name="Sato R."/>
            <person name="Murakawa M."/>
            <person name="Ihara Y."/>
            <person name="Oshima-Yamada Y."/>
            <person name="Ohtaka K."/>
            <person name="Satoh M."/>
            <person name="Sonobe K."/>
            <person name="Ishii M."/>
            <person name="Ohtani R."/>
            <person name="Kanamori-Sato M."/>
            <person name="Honoki R."/>
            <person name="Miyazaki D."/>
            <person name="Mochizuki H."/>
            <person name="Umetsu J."/>
            <person name="Higashi K."/>
            <person name="Shibata D."/>
            <person name="Kamiya Y."/>
            <person name="Sato N."/>
            <person name="Nakamura Y."/>
            <person name="Tabata S."/>
            <person name="Ida S."/>
            <person name="Kurokawa K."/>
            <person name="Ohta H."/>
        </authorList>
    </citation>
    <scope>NUCLEOTIDE SEQUENCE [LARGE SCALE GENOMIC DNA]</scope>
    <source>
        <strain evidence="3 4">NIES-2285</strain>
    </source>
</reference>
<dbReference type="SUPFAM" id="SSF56747">
    <property type="entry name" value="Prim-pol domain"/>
    <property type="match status" value="1"/>
</dbReference>
<accession>A0A1Y1IFW8</accession>
<dbReference type="SMART" id="SM00943">
    <property type="entry name" value="Prim-Pol"/>
    <property type="match status" value="1"/>
</dbReference>
<dbReference type="PANTHER" id="PTHR35372">
    <property type="entry name" value="ATP BINDING PROTEIN-RELATED"/>
    <property type="match status" value="1"/>
</dbReference>
<organism evidence="3 4">
    <name type="scientific">Klebsormidium nitens</name>
    <name type="common">Green alga</name>
    <name type="synonym">Ulothrix nitens</name>
    <dbReference type="NCBI Taxonomy" id="105231"/>
    <lineage>
        <taxon>Eukaryota</taxon>
        <taxon>Viridiplantae</taxon>
        <taxon>Streptophyta</taxon>
        <taxon>Klebsormidiophyceae</taxon>
        <taxon>Klebsormidiales</taxon>
        <taxon>Klebsormidiaceae</taxon>
        <taxon>Klebsormidium</taxon>
    </lineage>
</organism>
<evidence type="ECO:0000256" key="1">
    <source>
        <dbReference type="ARBA" id="ARBA00022801"/>
    </source>
</evidence>
<dbReference type="InterPro" id="IPR051620">
    <property type="entry name" value="ORF904-like_C"/>
</dbReference>
<keyword evidence="1" id="KW-0378">Hydrolase</keyword>
<gene>
    <name evidence="3" type="ORF">KFL_005560135</name>
</gene>
<sequence length="304" mass="34861">MNSRGEQEIARILEDWKVAYRQEVLLGDSRRRYDFGLLDVRLLIEFDGYQHFHPVAFSWQTDHFAEYQKRVVIDIEKNELAESQGYLLLRIHHEDLTNMEPVIAEAIEDATLGKTGVVFSRTEPYQQDGVLKKVANFCTQWRGVTRDNCLDCYWPDGNSIAIRTGEESGVLVLDIDNASSDEKLNGMQLHEMWTLRHGELNTWTAKTGKDGLHLYFKFPTEASYGVNNRTGLVVEDKLYGVDIRGQGGVIFSPPSSYLAPDGTELRYEWVKSPFDTPLAEVPEWLEEVLIENDRIGNFLWNPAI</sequence>